<name>A0A899G2K6_9ASCO</name>
<dbReference type="OrthoDB" id="185175at2759"/>
<evidence type="ECO:0000313" key="7">
    <source>
        <dbReference type="Proteomes" id="UP000663699"/>
    </source>
</evidence>
<evidence type="ECO:0000256" key="1">
    <source>
        <dbReference type="ARBA" id="ARBA00022468"/>
    </source>
</evidence>
<sequence>MNEQEVKDTSRKGVNLVYEGLGNESLENLVQKKGFIGQEKEFVTEIPTLIDSPLDFKISSLVNNFGNDMHMLVQQMMKEKISLHTQNMQLWKIIDKQRAMILELQKDLEKAFKEKKKYYNLWTILSKKGTPKNATDVGVVQEELQKVPSDFISTSNTYESLEKTLLNEYHSSNIKDSESSLIYSENSNFSVLNNTLDDYFLCTLQPSQIKNKTLPSIPQREIQHLVSASDHSTLKKSSRSPVLTSKELEINQIYDQLNTTIDTQPPIYPEEISTYKKFNIAYKNMDKSTQDLNISNNSKNSEYDKLHFLKHDELSQSFELNKDDKIRNKDSEIPLSAFSNSYKEVSAFAGDPIGSLNASQNCKLGLEQEYQFPSSLGQDNSNQDSYNKSNRNNYSKNLEVKISQENILLKQDNVKTNESDLSSSTSIGLVSKTNPNSYEDYLDKIGQAFDNIALNEENIGGSLYCSSGSSLYLPCNISSISLKVLNSKLRMGKNKEEVFFSIGIFQNTEKKKELWRVEKSVQKILDLDDKLKRVLLYWKIPDISSLNTQSTTRVDQLPLDEYAHSILNDFLNTDIEVQTKSQALYGKQNTVDEECYCEYDPGPCNFIKKEGYLTKRGKNFGGWKSRYFVLDGPVLKYYETRDGIQLGSIKLSQAQIGRQQLQTYSNLSFESHTDIPYDDNSYRHAFLILEPKRNYSSSFIRHVLCAKSDKDCDEWVQALMQYVDVDISNNFIMSTNTEKKERKYFFRKHSILADTTRHSVSAVSNINTYQMLNNELKTTPENTKSNIEKLEESNYIEDNSLSSIDNLKRNISVDFTSNLSNDLFGSSKVIQAAENSLNNAKSYESNPSGNYLSDELFKLDKKFKKKGFWNFTNKDVKQRPLESMSQELQTSSSNNDLNVQTLNYNFHNIFGVPLSEAVYISRLSLEIDIMIPKKEEGIYRLSGSNTIIKSLKDRFNAEGDVDLLNSGKCYDVHAIAGLLKLYLRELPTNILTRELHSQFLCTLDIQNTEKRVDALNKLVRCLPEENFCLLRTLINHLYRIVAHSDLNKMTCHNVGIVFSPTVNIPAGIFSQFLIHCDIIFEDQSTSATFASSSDQ</sequence>
<evidence type="ECO:0008006" key="8">
    <source>
        <dbReference type="Google" id="ProtNLM"/>
    </source>
</evidence>
<dbReference type="AlphaFoldDB" id="A0A899G2K6"/>
<dbReference type="Gene3D" id="1.10.555.10">
    <property type="entry name" value="Rho GTPase activation protein"/>
    <property type="match status" value="1"/>
</dbReference>
<dbReference type="InterPro" id="IPR050729">
    <property type="entry name" value="Rho-GAP"/>
</dbReference>
<dbReference type="Pfam" id="PF00620">
    <property type="entry name" value="RhoGAP"/>
    <property type="match status" value="1"/>
</dbReference>
<dbReference type="GO" id="GO:0032153">
    <property type="term" value="C:cell division site"/>
    <property type="evidence" value="ECO:0007669"/>
    <property type="project" value="UniProtKB-ARBA"/>
</dbReference>
<dbReference type="InterPro" id="IPR001849">
    <property type="entry name" value="PH_domain"/>
</dbReference>
<evidence type="ECO:0000259" key="5">
    <source>
        <dbReference type="PROSITE" id="PS50238"/>
    </source>
</evidence>
<dbReference type="SUPFAM" id="SSF50729">
    <property type="entry name" value="PH domain-like"/>
    <property type="match status" value="1"/>
</dbReference>
<dbReference type="PANTHER" id="PTHR23176:SF129">
    <property type="entry name" value="RHO GTPASE ACTIVATING PROTEIN AT 16F, ISOFORM E-RELATED"/>
    <property type="match status" value="1"/>
</dbReference>
<dbReference type="InterPro" id="IPR000198">
    <property type="entry name" value="RhoGAP_dom"/>
</dbReference>
<feature type="coiled-coil region" evidence="2">
    <location>
        <begin position="94"/>
        <end position="121"/>
    </location>
</feature>
<dbReference type="Gene3D" id="2.30.29.30">
    <property type="entry name" value="Pleckstrin-homology domain (PH domain)/Phosphotyrosine-binding domain (PTB)"/>
    <property type="match status" value="1"/>
</dbReference>
<dbReference type="Pfam" id="PF00169">
    <property type="entry name" value="PH"/>
    <property type="match status" value="1"/>
</dbReference>
<dbReference type="Proteomes" id="UP000663699">
    <property type="component" value="Chromosome 7"/>
</dbReference>
<proteinExistence type="predicted"/>
<dbReference type="GO" id="GO:0007165">
    <property type="term" value="P:signal transduction"/>
    <property type="evidence" value="ECO:0007669"/>
    <property type="project" value="InterPro"/>
</dbReference>
<evidence type="ECO:0000313" key="6">
    <source>
        <dbReference type="EMBL" id="QSL65568.1"/>
    </source>
</evidence>
<gene>
    <name evidence="6" type="ORF">MERGE_002881</name>
</gene>
<dbReference type="GO" id="GO:0005096">
    <property type="term" value="F:GTPase activator activity"/>
    <property type="evidence" value="ECO:0007669"/>
    <property type="project" value="UniProtKB-KW"/>
</dbReference>
<dbReference type="FunFam" id="2.30.29.30:FF:000452">
    <property type="entry name" value="Rho GTPase activator (Bem3)"/>
    <property type="match status" value="1"/>
</dbReference>
<dbReference type="InterPro" id="IPR008936">
    <property type="entry name" value="Rho_GTPase_activation_prot"/>
</dbReference>
<dbReference type="PROSITE" id="PS50003">
    <property type="entry name" value="PH_DOMAIN"/>
    <property type="match status" value="1"/>
</dbReference>
<evidence type="ECO:0000256" key="3">
    <source>
        <dbReference type="SAM" id="MobiDB-lite"/>
    </source>
</evidence>
<dbReference type="PANTHER" id="PTHR23176">
    <property type="entry name" value="RHO/RAC/CDC GTPASE-ACTIVATING PROTEIN"/>
    <property type="match status" value="1"/>
</dbReference>
<dbReference type="GO" id="GO:0005938">
    <property type="term" value="C:cell cortex"/>
    <property type="evidence" value="ECO:0007669"/>
    <property type="project" value="UniProtKB-ARBA"/>
</dbReference>
<keyword evidence="1" id="KW-0343">GTPase activation</keyword>
<accession>A0A899G2K6</accession>
<dbReference type="InterPro" id="IPR011993">
    <property type="entry name" value="PH-like_dom_sf"/>
</dbReference>
<dbReference type="SMART" id="SM00324">
    <property type="entry name" value="RhoGAP"/>
    <property type="match status" value="1"/>
</dbReference>
<dbReference type="EMBL" id="CP054538">
    <property type="protein sequence ID" value="QSL65568.1"/>
    <property type="molecule type" value="Genomic_DNA"/>
</dbReference>
<dbReference type="SUPFAM" id="SSF48350">
    <property type="entry name" value="GTPase activation domain, GAP"/>
    <property type="match status" value="1"/>
</dbReference>
<protein>
    <recommendedName>
        <fullName evidence="8">RhoGAP-domain-containing protein</fullName>
    </recommendedName>
</protein>
<organism evidence="6 7">
    <name type="scientific">Pneumocystis wakefieldiae</name>
    <dbReference type="NCBI Taxonomy" id="38082"/>
    <lineage>
        <taxon>Eukaryota</taxon>
        <taxon>Fungi</taxon>
        <taxon>Dikarya</taxon>
        <taxon>Ascomycota</taxon>
        <taxon>Taphrinomycotina</taxon>
        <taxon>Pneumocystomycetes</taxon>
        <taxon>Pneumocystaceae</taxon>
        <taxon>Pneumocystis</taxon>
    </lineage>
</organism>
<feature type="region of interest" description="Disordered" evidence="3">
    <location>
        <begin position="373"/>
        <end position="392"/>
    </location>
</feature>
<dbReference type="SMART" id="SM00233">
    <property type="entry name" value="PH"/>
    <property type="match status" value="1"/>
</dbReference>
<reference evidence="6" key="1">
    <citation type="submission" date="2020-06" db="EMBL/GenBank/DDBJ databases">
        <title>Genomes of multiple members of Pneumocystis genus reveal paths to human pathogen Pneumocystis jirovecii.</title>
        <authorList>
            <person name="Cisse O.H."/>
            <person name="Ma L."/>
            <person name="Dekker J."/>
            <person name="Khil P."/>
            <person name="Jo J."/>
            <person name="Brenchley J."/>
            <person name="Blair R."/>
            <person name="Pahar B."/>
            <person name="Chabe M."/>
            <person name="Van Rompay K.A."/>
            <person name="Keesler R."/>
            <person name="Sukura A."/>
            <person name="Hirsch V."/>
            <person name="Kutty G."/>
            <person name="Liu Y."/>
            <person name="Peng L."/>
            <person name="Chen J."/>
            <person name="Song J."/>
            <person name="Weissenbacher-Lang C."/>
            <person name="Xu J."/>
            <person name="Upham N.S."/>
            <person name="Stajich J.E."/>
            <person name="Cuomo C.A."/>
            <person name="Cushion M.T."/>
            <person name="Kovacs J.A."/>
        </authorList>
    </citation>
    <scope>NUCLEOTIDE SEQUENCE</scope>
    <source>
        <strain evidence="6">2A</strain>
    </source>
</reference>
<feature type="domain" description="Rho-GAP" evidence="5">
    <location>
        <begin position="904"/>
        <end position="1095"/>
    </location>
</feature>
<evidence type="ECO:0000256" key="2">
    <source>
        <dbReference type="SAM" id="Coils"/>
    </source>
</evidence>
<feature type="compositionally biased region" description="Polar residues" evidence="3">
    <location>
        <begin position="373"/>
        <end position="384"/>
    </location>
</feature>
<feature type="domain" description="PH" evidence="4">
    <location>
        <begin position="606"/>
        <end position="724"/>
    </location>
</feature>
<evidence type="ECO:0000259" key="4">
    <source>
        <dbReference type="PROSITE" id="PS50003"/>
    </source>
</evidence>
<keyword evidence="7" id="KW-1185">Reference proteome</keyword>
<keyword evidence="2" id="KW-0175">Coiled coil</keyword>
<dbReference type="PROSITE" id="PS50238">
    <property type="entry name" value="RHOGAP"/>
    <property type="match status" value="1"/>
</dbReference>